<evidence type="ECO:0000313" key="2">
    <source>
        <dbReference type="EMBL" id="GGF51183.1"/>
    </source>
</evidence>
<dbReference type="EMBL" id="BMHV01000001">
    <property type="protein sequence ID" value="GGF51183.1"/>
    <property type="molecule type" value="Genomic_DNA"/>
</dbReference>
<dbReference type="Pfam" id="PF08856">
    <property type="entry name" value="DUF1826"/>
    <property type="match status" value="1"/>
</dbReference>
<accession>A0A917BLS9</accession>
<dbReference type="Proteomes" id="UP000632498">
    <property type="component" value="Unassembled WGS sequence"/>
</dbReference>
<name>A0A917BLS9_9PROT</name>
<keyword evidence="3" id="KW-1185">Reference proteome</keyword>
<dbReference type="InterPro" id="IPR014955">
    <property type="entry name" value="DUF1826"/>
</dbReference>
<reference evidence="2" key="1">
    <citation type="journal article" date="2014" name="Int. J. Syst. Evol. Microbiol.">
        <title>Complete genome sequence of Corynebacterium casei LMG S-19264T (=DSM 44701T), isolated from a smear-ripened cheese.</title>
        <authorList>
            <consortium name="US DOE Joint Genome Institute (JGI-PGF)"/>
            <person name="Walter F."/>
            <person name="Albersmeier A."/>
            <person name="Kalinowski J."/>
            <person name="Ruckert C."/>
        </authorList>
    </citation>
    <scope>NUCLEOTIDE SEQUENCE</scope>
    <source>
        <strain evidence="2">CGMCC 1.15254</strain>
    </source>
</reference>
<proteinExistence type="predicted"/>
<protein>
    <submittedName>
        <fullName evidence="2">Uncharacterized protein</fullName>
    </submittedName>
</protein>
<dbReference type="RefSeq" id="WP_188659739.1">
    <property type="nucleotide sequence ID" value="NZ_BMHV01000001.1"/>
</dbReference>
<dbReference type="AlphaFoldDB" id="A0A917BLS9"/>
<comment type="caution">
    <text evidence="2">The sequence shown here is derived from an EMBL/GenBank/DDBJ whole genome shotgun (WGS) entry which is preliminary data.</text>
</comment>
<organism evidence="2 3">
    <name type="scientific">Terasakiella brassicae</name>
    <dbReference type="NCBI Taxonomy" id="1634917"/>
    <lineage>
        <taxon>Bacteria</taxon>
        <taxon>Pseudomonadati</taxon>
        <taxon>Pseudomonadota</taxon>
        <taxon>Alphaproteobacteria</taxon>
        <taxon>Rhodospirillales</taxon>
        <taxon>Terasakiellaceae</taxon>
        <taxon>Terasakiella</taxon>
    </lineage>
</organism>
<evidence type="ECO:0000313" key="3">
    <source>
        <dbReference type="Proteomes" id="UP000632498"/>
    </source>
</evidence>
<gene>
    <name evidence="2" type="ORF">GCM10011332_00460</name>
</gene>
<evidence type="ECO:0000256" key="1">
    <source>
        <dbReference type="SAM" id="MobiDB-lite"/>
    </source>
</evidence>
<reference evidence="2" key="2">
    <citation type="submission" date="2020-09" db="EMBL/GenBank/DDBJ databases">
        <authorList>
            <person name="Sun Q."/>
            <person name="Zhou Y."/>
        </authorList>
    </citation>
    <scope>NUCLEOTIDE SEQUENCE</scope>
    <source>
        <strain evidence="2">CGMCC 1.15254</strain>
    </source>
</reference>
<feature type="region of interest" description="Disordered" evidence="1">
    <location>
        <begin position="1"/>
        <end position="26"/>
    </location>
</feature>
<sequence length="213" mass="24789">MTLRPSVVSPQSMKNLRPRNGGAQPQKRMVIDCRHESHWKAIHDVQVNGVVLRRRPIRAIETFFNNALEDVFKVKDLVCAQSRLRSELIKCLPIADDADDLRRKFLINDIANWMRVMITQSRSRDYRIRVCDALPTDFQSDPTALKMIISYRGLDVTFRQPKDSDERTVSPYGVMLFRGKSYEGPVEWRTKTSGEQPFYLTIEPHSKRRRIGI</sequence>